<protein>
    <submittedName>
        <fullName evidence="2">RagB/SusD family nutrient uptake outer membrane protein</fullName>
    </submittedName>
</protein>
<proteinExistence type="predicted"/>
<accession>A0ABS1R7I9</accession>
<dbReference type="Proteomes" id="UP000625283">
    <property type="component" value="Unassembled WGS sequence"/>
</dbReference>
<evidence type="ECO:0000259" key="1">
    <source>
        <dbReference type="Pfam" id="PF14322"/>
    </source>
</evidence>
<gene>
    <name evidence="2" type="ORF">JKG61_15935</name>
</gene>
<keyword evidence="3" id="KW-1185">Reference proteome</keyword>
<dbReference type="InterPro" id="IPR011990">
    <property type="entry name" value="TPR-like_helical_dom_sf"/>
</dbReference>
<dbReference type="SUPFAM" id="SSF48452">
    <property type="entry name" value="TPR-like"/>
    <property type="match status" value="1"/>
</dbReference>
<dbReference type="Pfam" id="PF14322">
    <property type="entry name" value="SusD-like_3"/>
    <property type="match status" value="1"/>
</dbReference>
<dbReference type="InterPro" id="IPR033985">
    <property type="entry name" value="SusD-like_N"/>
</dbReference>
<dbReference type="RefSeq" id="WP_202103948.1">
    <property type="nucleotide sequence ID" value="NZ_JAERTY010000009.1"/>
</dbReference>
<dbReference type="PROSITE" id="PS51257">
    <property type="entry name" value="PROKAR_LIPOPROTEIN"/>
    <property type="match status" value="1"/>
</dbReference>
<sequence>MKKVLIAIALLVGLSSCEKFLNVNPINKAYEEDLFKDRSGFEAALGGAYESLASDTLYGRDMKYGLMETLVGSYSSLSAGHKYYRPSRYEYNYEESKKFIKEIWSKFYKTINQVNVILKNIDHIQSDPSYNLVKGEAIGLRAFAHFQLLKLFGPSFANEGGAGLAIPYKTEVSFQGVKFSTGSEVIRLLKKDLIEARALLENDPIRTQGRGETQNQFDYERYNSLIDYRVIRMNYYAIIALQAMVAQWEGDLAAAGTFAEELIAEVDKLKSIRLAINTDFAYLGNVRLPMESVFALFTNKLATYVPKSFVALESSTSAGTSPYLFPNYSWLNTNLYNKSGSGSTNDNRLTNWFSRPNTSYPWKLSKYLFDFTKPYTDKSYKIFYENKVISLHTIYMIAAESYASTNPTKSFAYLNKVRNARNITTDLSYTSSTTEKETKDLIFDEMRKENIAEGYLFTEYKRLFRAIDRSPIVQPKKEIFNLPIPDDELLFNPQN</sequence>
<organism evidence="2 3">
    <name type="scientific">Sphingobacterium faecale</name>
    <dbReference type="NCBI Taxonomy" id="2803775"/>
    <lineage>
        <taxon>Bacteria</taxon>
        <taxon>Pseudomonadati</taxon>
        <taxon>Bacteroidota</taxon>
        <taxon>Sphingobacteriia</taxon>
        <taxon>Sphingobacteriales</taxon>
        <taxon>Sphingobacteriaceae</taxon>
        <taxon>Sphingobacterium</taxon>
    </lineage>
</organism>
<comment type="caution">
    <text evidence="2">The sequence shown here is derived from an EMBL/GenBank/DDBJ whole genome shotgun (WGS) entry which is preliminary data.</text>
</comment>
<evidence type="ECO:0000313" key="2">
    <source>
        <dbReference type="EMBL" id="MBL1410245.1"/>
    </source>
</evidence>
<dbReference type="EMBL" id="JAERTY010000009">
    <property type="protein sequence ID" value="MBL1410245.1"/>
    <property type="molecule type" value="Genomic_DNA"/>
</dbReference>
<dbReference type="Gene3D" id="1.25.40.390">
    <property type="match status" value="1"/>
</dbReference>
<feature type="domain" description="SusD-like N-terminal" evidence="1">
    <location>
        <begin position="66"/>
        <end position="204"/>
    </location>
</feature>
<reference evidence="2 3" key="1">
    <citation type="submission" date="2021-01" db="EMBL/GenBank/DDBJ databases">
        <title>C459-1 draft genome sequence.</title>
        <authorList>
            <person name="Zhang X.-F."/>
        </authorList>
    </citation>
    <scope>NUCLEOTIDE SEQUENCE [LARGE SCALE GENOMIC DNA]</scope>
    <source>
        <strain evidence="3">C459-1</strain>
    </source>
</reference>
<name>A0ABS1R7I9_9SPHI</name>
<evidence type="ECO:0000313" key="3">
    <source>
        <dbReference type="Proteomes" id="UP000625283"/>
    </source>
</evidence>